<dbReference type="Proteomes" id="UP000606786">
    <property type="component" value="Unassembled WGS sequence"/>
</dbReference>
<dbReference type="AlphaFoldDB" id="A0A811URA2"/>
<keyword evidence="3" id="KW-1185">Reference proteome</keyword>
<evidence type="ECO:0000313" key="2">
    <source>
        <dbReference type="EMBL" id="CAD7001241.1"/>
    </source>
</evidence>
<sequence length="57" mass="6065">MRRDICAECDSMGGGVAALVNFRRPSSYLATSFSLESNSANPTDGTLNHTITGEVRS</sequence>
<accession>A0A811URA2</accession>
<organism evidence="2 3">
    <name type="scientific">Ceratitis capitata</name>
    <name type="common">Mediterranean fruit fly</name>
    <name type="synonym">Tephritis capitata</name>
    <dbReference type="NCBI Taxonomy" id="7213"/>
    <lineage>
        <taxon>Eukaryota</taxon>
        <taxon>Metazoa</taxon>
        <taxon>Ecdysozoa</taxon>
        <taxon>Arthropoda</taxon>
        <taxon>Hexapoda</taxon>
        <taxon>Insecta</taxon>
        <taxon>Pterygota</taxon>
        <taxon>Neoptera</taxon>
        <taxon>Endopterygota</taxon>
        <taxon>Diptera</taxon>
        <taxon>Brachycera</taxon>
        <taxon>Muscomorpha</taxon>
        <taxon>Tephritoidea</taxon>
        <taxon>Tephritidae</taxon>
        <taxon>Ceratitis</taxon>
        <taxon>Ceratitis</taxon>
    </lineage>
</organism>
<name>A0A811URA2_CERCA</name>
<evidence type="ECO:0000313" key="3">
    <source>
        <dbReference type="Proteomes" id="UP000606786"/>
    </source>
</evidence>
<feature type="non-terminal residue" evidence="2">
    <location>
        <position position="57"/>
    </location>
</feature>
<protein>
    <submittedName>
        <fullName evidence="2">(Mediterranean fruit fly) hypothetical protein</fullName>
    </submittedName>
</protein>
<dbReference type="EMBL" id="CAJHJT010000023">
    <property type="protein sequence ID" value="CAD7001241.1"/>
    <property type="molecule type" value="Genomic_DNA"/>
</dbReference>
<gene>
    <name evidence="2" type="ORF">CCAP1982_LOCUS9739</name>
</gene>
<comment type="caution">
    <text evidence="2">The sequence shown here is derived from an EMBL/GenBank/DDBJ whole genome shotgun (WGS) entry which is preliminary data.</text>
</comment>
<proteinExistence type="predicted"/>
<reference evidence="2" key="1">
    <citation type="submission" date="2020-11" db="EMBL/GenBank/DDBJ databases">
        <authorList>
            <person name="Whitehead M."/>
        </authorList>
    </citation>
    <scope>NUCLEOTIDE SEQUENCE</scope>
    <source>
        <strain evidence="2">EGII</strain>
    </source>
</reference>
<feature type="region of interest" description="Disordered" evidence="1">
    <location>
        <begin position="35"/>
        <end position="57"/>
    </location>
</feature>
<feature type="compositionally biased region" description="Polar residues" evidence="1">
    <location>
        <begin position="35"/>
        <end position="51"/>
    </location>
</feature>
<evidence type="ECO:0000256" key="1">
    <source>
        <dbReference type="SAM" id="MobiDB-lite"/>
    </source>
</evidence>